<dbReference type="OrthoDB" id="323926at2"/>
<gene>
    <name evidence="6" type="ORF">Tam10B_0380</name>
</gene>
<dbReference type="PROSITE" id="PS00060">
    <property type="entry name" value="ADH_IRON_2"/>
    <property type="match status" value="1"/>
</dbReference>
<evidence type="ECO:0000259" key="4">
    <source>
        <dbReference type="Pfam" id="PF00465"/>
    </source>
</evidence>
<comment type="similarity">
    <text evidence="1">Belongs to the iron-containing alcohol dehydrogenase family.</text>
</comment>
<evidence type="ECO:0000256" key="1">
    <source>
        <dbReference type="ARBA" id="ARBA00007358"/>
    </source>
</evidence>
<evidence type="ECO:0000313" key="6">
    <source>
        <dbReference type="EMBL" id="OXN01377.1"/>
    </source>
</evidence>
<dbReference type="Gene3D" id="3.40.50.1970">
    <property type="match status" value="1"/>
</dbReference>
<dbReference type="PANTHER" id="PTHR11496">
    <property type="entry name" value="ALCOHOL DEHYDROGENASE"/>
    <property type="match status" value="1"/>
</dbReference>
<protein>
    <submittedName>
        <fullName evidence="6">Alcohol dehydrogenase</fullName>
    </submittedName>
</protein>
<dbReference type="FunFam" id="3.40.50.1970:FF:000003">
    <property type="entry name" value="Alcohol dehydrogenase, iron-containing"/>
    <property type="match status" value="1"/>
</dbReference>
<comment type="caution">
    <text evidence="6">The sequence shown here is derived from an EMBL/GenBank/DDBJ whole genome shotgun (WGS) entry which is preliminary data.</text>
</comment>
<dbReference type="InterPro" id="IPR018211">
    <property type="entry name" value="ADH_Fe_CS"/>
</dbReference>
<dbReference type="SUPFAM" id="SSF56796">
    <property type="entry name" value="Dehydroquinate synthase-like"/>
    <property type="match status" value="1"/>
</dbReference>
<dbReference type="InterPro" id="IPR039697">
    <property type="entry name" value="Alcohol_dehydrogenase_Fe"/>
</dbReference>
<dbReference type="GO" id="GO:0004022">
    <property type="term" value="F:alcohol dehydrogenase (NAD+) activity"/>
    <property type="evidence" value="ECO:0007669"/>
    <property type="project" value="TreeGrafter"/>
</dbReference>
<evidence type="ECO:0000259" key="5">
    <source>
        <dbReference type="Pfam" id="PF25137"/>
    </source>
</evidence>
<accession>A0A229W0H6</accession>
<dbReference type="Pfam" id="PF00465">
    <property type="entry name" value="Fe-ADH"/>
    <property type="match status" value="1"/>
</dbReference>
<dbReference type="Proteomes" id="UP000215433">
    <property type="component" value="Unassembled WGS sequence"/>
</dbReference>
<dbReference type="GO" id="GO:0046872">
    <property type="term" value="F:metal ion binding"/>
    <property type="evidence" value="ECO:0007669"/>
    <property type="project" value="InterPro"/>
</dbReference>
<dbReference type="CDD" id="cd08551">
    <property type="entry name" value="Fe-ADH"/>
    <property type="match status" value="1"/>
</dbReference>
<evidence type="ECO:0000256" key="3">
    <source>
        <dbReference type="ARBA" id="ARBA00023027"/>
    </source>
</evidence>
<name>A0A229W0H6_9BIFI</name>
<reference evidence="6 7" key="1">
    <citation type="submission" date="2017-05" db="EMBL/GenBank/DDBJ databases">
        <title>Bifidobacterium vansinderenii sp. nov.</title>
        <authorList>
            <person name="Lugli G.A."/>
            <person name="Duranti S."/>
            <person name="Mangifesta M."/>
        </authorList>
    </citation>
    <scope>NUCLEOTIDE SEQUENCE [LARGE SCALE GENOMIC DNA]</scope>
    <source>
        <strain evidence="6 7">Tam10B</strain>
    </source>
</reference>
<organism evidence="6 7">
    <name type="scientific">Bifidobacterium vansinderenii</name>
    <dbReference type="NCBI Taxonomy" id="1984871"/>
    <lineage>
        <taxon>Bacteria</taxon>
        <taxon>Bacillati</taxon>
        <taxon>Actinomycetota</taxon>
        <taxon>Actinomycetes</taxon>
        <taxon>Bifidobacteriales</taxon>
        <taxon>Bifidobacteriaceae</taxon>
        <taxon>Bifidobacterium</taxon>
    </lineage>
</organism>
<dbReference type="RefSeq" id="WP_093959581.1">
    <property type="nucleotide sequence ID" value="NZ_NEWD01000004.1"/>
</dbReference>
<feature type="domain" description="Alcohol dehydrogenase iron-type/glycerol dehydrogenase GldA" evidence="4">
    <location>
        <begin position="7"/>
        <end position="175"/>
    </location>
</feature>
<dbReference type="Pfam" id="PF25137">
    <property type="entry name" value="ADH_Fe_C"/>
    <property type="match status" value="1"/>
</dbReference>
<dbReference type="PANTHER" id="PTHR11496:SF102">
    <property type="entry name" value="ALCOHOL DEHYDROGENASE 4"/>
    <property type="match status" value="1"/>
</dbReference>
<feature type="domain" description="Fe-containing alcohol dehydrogenase-like C-terminal" evidence="5">
    <location>
        <begin position="187"/>
        <end position="379"/>
    </location>
</feature>
<evidence type="ECO:0000313" key="7">
    <source>
        <dbReference type="Proteomes" id="UP000215433"/>
    </source>
</evidence>
<dbReference type="EMBL" id="NEWD01000004">
    <property type="protein sequence ID" value="OXN01377.1"/>
    <property type="molecule type" value="Genomic_DNA"/>
</dbReference>
<dbReference type="Gene3D" id="1.20.1090.10">
    <property type="entry name" value="Dehydroquinate synthase-like - alpha domain"/>
    <property type="match status" value="1"/>
</dbReference>
<dbReference type="InterPro" id="IPR056798">
    <property type="entry name" value="ADH_Fe_C"/>
</dbReference>
<keyword evidence="7" id="KW-1185">Reference proteome</keyword>
<keyword evidence="2" id="KW-0560">Oxidoreductase</keyword>
<proteinExistence type="inferred from homology"/>
<dbReference type="InterPro" id="IPR001670">
    <property type="entry name" value="ADH_Fe/GldA"/>
</dbReference>
<sequence>MLKFSVPQNIIVDYGGVSRLGTYAGELKMTNALIIADPFLADAPLAKQATDSLDEAGISHVMFTDVKPNPTAVCVDEAVALFKEHDCDSIIAIGGGSSLDVAKAVGVVAKFGGEIGDYEGMNTVPGPIVPFIAIPTTAGTGSEVTSFSVITDEARNYKLTVGSKLLLPAYAILDPGVLATVPARVAAACGTDAMVHAIESFTNTVDSTFSGMYSLEALRLIGKYLKRFYARRDDAEAARGMMVAATMAGIAFESTRLGLVHAMSHPISAFFHVAHGEANGLLLPSVLEFNALADKGQYELMHEALFPDVEYTDTDDFVYEIRSLLSAIGIPDTLEAAGVDRPDFLAVVDRMTHDAMASGNIAVNPRAVTPSDVEAIYRAL</sequence>
<dbReference type="FunFam" id="1.20.1090.10:FF:000001">
    <property type="entry name" value="Aldehyde-alcohol dehydrogenase"/>
    <property type="match status" value="1"/>
</dbReference>
<keyword evidence="3" id="KW-0520">NAD</keyword>
<evidence type="ECO:0000256" key="2">
    <source>
        <dbReference type="ARBA" id="ARBA00023002"/>
    </source>
</evidence>
<dbReference type="AlphaFoldDB" id="A0A229W0H6"/>